<evidence type="ECO:0000256" key="2">
    <source>
        <dbReference type="SAM" id="Phobius"/>
    </source>
</evidence>
<dbReference type="EMBL" id="JAABOA010000106">
    <property type="protein sequence ID" value="KAF9585886.1"/>
    <property type="molecule type" value="Genomic_DNA"/>
</dbReference>
<evidence type="ECO:0000313" key="3">
    <source>
        <dbReference type="EMBL" id="KAF9585886.1"/>
    </source>
</evidence>
<feature type="compositionally biased region" description="Low complexity" evidence="1">
    <location>
        <begin position="765"/>
        <end position="784"/>
    </location>
</feature>
<keyword evidence="2" id="KW-1133">Transmembrane helix</keyword>
<feature type="compositionally biased region" description="Low complexity" evidence="1">
    <location>
        <begin position="799"/>
        <end position="828"/>
    </location>
</feature>
<gene>
    <name evidence="3" type="ORF">BGW38_000239</name>
</gene>
<accession>A0A9P6G2Z6</accession>
<feature type="region of interest" description="Disordered" evidence="1">
    <location>
        <begin position="752"/>
        <end position="859"/>
    </location>
</feature>
<sequence>MSTLPSLVSSCIAPDRSGQNAYLFGAPAPGRLEAHLIDLSNPLSPTSRLVSTLATSSMVGLNPAPAEWDPKYNIGCYSYMGGNPPPDSPINIVQFENTAQVLFYPNGTWQWDIRPTNTNTTTPPASVDYLSPKLFNLVGSTNGQNWYLAKTRPRGNNGADGTWRDFRIGDHKMESGSREPKALGSESPLLTVGAIAQDLPNFGNGYMIAFDQSGLSGTAYRTFGNKFPGANITHNDALVNVTRISSVDMGGNTLTAEAIPVTSAFSAAILDKGLLGTISLLSIDPRSSPLRLQMSAVGELSPKFLPGQSVAALNSKVVVYGGRDDKGPTNQIHMYDVISGSWSGPVLIDPKGSNSQETAGGINPAIIGGIAGAVVVILLVVGLLIMRRRRQRRARPISTDSQLNALGGMLDGKESLIKLQDLEKGDEKPQSRPNARKNESMDSNMTAVYSSTSGTGSSNRTLNENRIQSNPEQPRTQTQPIQHQRQPTSSSRHHRSQRSSRTASASAFSLHSLHSDVTDSHLSYYSTAPSNVYILNSPTALTPPTPMVPAAYALYTQNLYPTAIPVALAPNNIPRADGHSPNSRSNSIYKVAVPDDYDDRQPLHRRNASGEPVLSYSPAASGGSPESSPSLSGTWSVQSIEKPQPIADIRTSRRQNPLTSGGSNSVGHGREIAGTTDGETNTGSRESGRIKHQGNERSSSHRPSASVPKPRKKKPNQDARRAKTMSVATMKSVTSVDEALTFKVEYKGPISRIPSVSVPTSRPVASTAMSPTAGPTPTSPVSPSEPYRDSIMSSTSSRQQLLLLQQHQQQLWRQQQQQQQQEQQPLAQEPEEAYSIQGAKTPKLASLPRPIPRENKNQN</sequence>
<keyword evidence="2" id="KW-0812">Transmembrane</keyword>
<protein>
    <recommendedName>
        <fullName evidence="5">Kelch motif-containing protein</fullName>
    </recommendedName>
</protein>
<dbReference type="SUPFAM" id="SSF117281">
    <property type="entry name" value="Kelch motif"/>
    <property type="match status" value="1"/>
</dbReference>
<keyword evidence="4" id="KW-1185">Reference proteome</keyword>
<feature type="compositionally biased region" description="Low complexity" evidence="1">
    <location>
        <begin position="614"/>
        <end position="633"/>
    </location>
</feature>
<dbReference type="Proteomes" id="UP000780801">
    <property type="component" value="Unassembled WGS sequence"/>
</dbReference>
<feature type="compositionally biased region" description="Polar residues" evidence="1">
    <location>
        <begin position="654"/>
        <end position="666"/>
    </location>
</feature>
<dbReference type="Gene3D" id="2.120.10.80">
    <property type="entry name" value="Kelch-type beta propeller"/>
    <property type="match status" value="1"/>
</dbReference>
<feature type="transmembrane region" description="Helical" evidence="2">
    <location>
        <begin position="365"/>
        <end position="386"/>
    </location>
</feature>
<comment type="caution">
    <text evidence="3">The sequence shown here is derived from an EMBL/GenBank/DDBJ whole genome shotgun (WGS) entry which is preliminary data.</text>
</comment>
<dbReference type="AlphaFoldDB" id="A0A9P6G2Z6"/>
<name>A0A9P6G2Z6_9FUNG</name>
<evidence type="ECO:0000256" key="1">
    <source>
        <dbReference type="SAM" id="MobiDB-lite"/>
    </source>
</evidence>
<reference evidence="3" key="1">
    <citation type="journal article" date="2020" name="Fungal Divers.">
        <title>Resolving the Mortierellaceae phylogeny through synthesis of multi-gene phylogenetics and phylogenomics.</title>
        <authorList>
            <person name="Vandepol N."/>
            <person name="Liber J."/>
            <person name="Desiro A."/>
            <person name="Na H."/>
            <person name="Kennedy M."/>
            <person name="Barry K."/>
            <person name="Grigoriev I.V."/>
            <person name="Miller A.N."/>
            <person name="O'Donnell K."/>
            <person name="Stajich J.E."/>
            <person name="Bonito G."/>
        </authorList>
    </citation>
    <scope>NUCLEOTIDE SEQUENCE</scope>
    <source>
        <strain evidence="3">KOD1015</strain>
    </source>
</reference>
<dbReference type="Pfam" id="PF01344">
    <property type="entry name" value="Kelch_1"/>
    <property type="match status" value="1"/>
</dbReference>
<feature type="compositionally biased region" description="Polar residues" evidence="1">
    <location>
        <begin position="459"/>
        <end position="481"/>
    </location>
</feature>
<feature type="region of interest" description="Disordered" evidence="1">
    <location>
        <begin position="421"/>
        <end position="507"/>
    </location>
</feature>
<dbReference type="OrthoDB" id="2407093at2759"/>
<dbReference type="InterPro" id="IPR006652">
    <property type="entry name" value="Kelch_1"/>
</dbReference>
<evidence type="ECO:0000313" key="4">
    <source>
        <dbReference type="Proteomes" id="UP000780801"/>
    </source>
</evidence>
<feature type="compositionally biased region" description="Basic and acidic residues" evidence="1">
    <location>
        <begin position="421"/>
        <end position="440"/>
    </location>
</feature>
<feature type="region of interest" description="Disordered" evidence="1">
    <location>
        <begin position="594"/>
        <end position="726"/>
    </location>
</feature>
<evidence type="ECO:0008006" key="5">
    <source>
        <dbReference type="Google" id="ProtNLM"/>
    </source>
</evidence>
<organism evidence="3 4">
    <name type="scientific">Lunasporangiospora selenospora</name>
    <dbReference type="NCBI Taxonomy" id="979761"/>
    <lineage>
        <taxon>Eukaryota</taxon>
        <taxon>Fungi</taxon>
        <taxon>Fungi incertae sedis</taxon>
        <taxon>Mucoromycota</taxon>
        <taxon>Mortierellomycotina</taxon>
        <taxon>Mortierellomycetes</taxon>
        <taxon>Mortierellales</taxon>
        <taxon>Mortierellaceae</taxon>
        <taxon>Lunasporangiospora</taxon>
    </lineage>
</organism>
<dbReference type="InterPro" id="IPR015915">
    <property type="entry name" value="Kelch-typ_b-propeller"/>
</dbReference>
<keyword evidence="2" id="KW-0472">Membrane</keyword>
<feature type="compositionally biased region" description="Basic and acidic residues" evidence="1">
    <location>
        <begin position="686"/>
        <end position="699"/>
    </location>
</feature>
<proteinExistence type="predicted"/>